<reference evidence="1" key="1">
    <citation type="journal article" date="2023" name="G3 (Bethesda)">
        <title>Whole genome assembly and annotation of the endangered Caribbean coral Acropora cervicornis.</title>
        <authorList>
            <person name="Selwyn J.D."/>
            <person name="Vollmer S.V."/>
        </authorList>
    </citation>
    <scope>NUCLEOTIDE SEQUENCE</scope>
    <source>
        <strain evidence="1">K2</strain>
    </source>
</reference>
<dbReference type="EMBL" id="JARQWQ010000193">
    <property type="protein sequence ID" value="KAK2547308.1"/>
    <property type="molecule type" value="Genomic_DNA"/>
</dbReference>
<gene>
    <name evidence="1" type="ORF">P5673_032808</name>
</gene>
<reference evidence="1" key="2">
    <citation type="journal article" date="2023" name="Science">
        <title>Genomic signatures of disease resistance in endangered staghorn corals.</title>
        <authorList>
            <person name="Vollmer S.V."/>
            <person name="Selwyn J.D."/>
            <person name="Despard B.A."/>
            <person name="Roesel C.L."/>
        </authorList>
    </citation>
    <scope>NUCLEOTIDE SEQUENCE</scope>
    <source>
        <strain evidence="1">K2</strain>
    </source>
</reference>
<protein>
    <submittedName>
        <fullName evidence="1">Uncharacterized protein</fullName>
    </submittedName>
</protein>
<evidence type="ECO:0000313" key="2">
    <source>
        <dbReference type="Proteomes" id="UP001249851"/>
    </source>
</evidence>
<proteinExistence type="predicted"/>
<keyword evidence="2" id="KW-1185">Reference proteome</keyword>
<accession>A0AAD9URM5</accession>
<organism evidence="1 2">
    <name type="scientific">Acropora cervicornis</name>
    <name type="common">Staghorn coral</name>
    <dbReference type="NCBI Taxonomy" id="6130"/>
    <lineage>
        <taxon>Eukaryota</taxon>
        <taxon>Metazoa</taxon>
        <taxon>Cnidaria</taxon>
        <taxon>Anthozoa</taxon>
        <taxon>Hexacorallia</taxon>
        <taxon>Scleractinia</taxon>
        <taxon>Astrocoeniina</taxon>
        <taxon>Acroporidae</taxon>
        <taxon>Acropora</taxon>
    </lineage>
</organism>
<sequence>CNHWKYVDNITLSDTLLRGQPSCLQSDSDRIHQWAVDNNMCLNPSKSLQTLNLPSLLLGRESLCSKSFSNLTSLANPRFIPLLPPRRSDANDSAASLHNSSNFTLPAVRTERFKRSFIPSMLFSQ</sequence>
<feature type="non-terminal residue" evidence="1">
    <location>
        <position position="125"/>
    </location>
</feature>
<dbReference type="AlphaFoldDB" id="A0AAD9URM5"/>
<evidence type="ECO:0000313" key="1">
    <source>
        <dbReference type="EMBL" id="KAK2547308.1"/>
    </source>
</evidence>
<name>A0AAD9URM5_ACRCE</name>
<comment type="caution">
    <text evidence="1">The sequence shown here is derived from an EMBL/GenBank/DDBJ whole genome shotgun (WGS) entry which is preliminary data.</text>
</comment>
<dbReference type="Proteomes" id="UP001249851">
    <property type="component" value="Unassembled WGS sequence"/>
</dbReference>